<dbReference type="Proteomes" id="UP000320390">
    <property type="component" value="Chromosome"/>
</dbReference>
<dbReference type="AlphaFoldDB" id="A0A518EYR5"/>
<dbReference type="RefSeq" id="WP_145203254.1">
    <property type="nucleotide sequence ID" value="NZ_CP036434.1"/>
</dbReference>
<sequence>MAYYIRHFGLRDGKVSEKELTRAIQNAGLRGSIHVDSHENGRWTAITVNLAKKLPVAYIERCAVSNGSLGAKAIQEFQEELDEMRPESAATWIGDYLEKVQVVHAVQLLHGIEEEDAWPLLDVVQGAISDAVGGIVQADAEGFMNELAEFITCDFPDGLEGLVRAAVMDAAGDWKSFDLDLADRQQIKAFRDGTLQAAAVEATKRPRPAAARKESRK</sequence>
<protein>
    <submittedName>
        <fullName evidence="1">Uncharacterized protein</fullName>
    </submittedName>
</protein>
<dbReference type="OrthoDB" id="262440at2"/>
<keyword evidence="2" id="KW-1185">Reference proteome</keyword>
<reference evidence="1 2" key="1">
    <citation type="submission" date="2019-02" db="EMBL/GenBank/DDBJ databases">
        <title>Deep-cultivation of Planctomycetes and their phenomic and genomic characterization uncovers novel biology.</title>
        <authorList>
            <person name="Wiegand S."/>
            <person name="Jogler M."/>
            <person name="Boedeker C."/>
            <person name="Pinto D."/>
            <person name="Vollmers J."/>
            <person name="Rivas-Marin E."/>
            <person name="Kohn T."/>
            <person name="Peeters S.H."/>
            <person name="Heuer A."/>
            <person name="Rast P."/>
            <person name="Oberbeckmann S."/>
            <person name="Bunk B."/>
            <person name="Jeske O."/>
            <person name="Meyerdierks A."/>
            <person name="Storesund J.E."/>
            <person name="Kallscheuer N."/>
            <person name="Luecker S."/>
            <person name="Lage O.M."/>
            <person name="Pohl T."/>
            <person name="Merkel B.J."/>
            <person name="Hornburger P."/>
            <person name="Mueller R.-W."/>
            <person name="Bruemmer F."/>
            <person name="Labrenz M."/>
            <person name="Spormann A.M."/>
            <person name="Op den Camp H."/>
            <person name="Overmann J."/>
            <person name="Amann R."/>
            <person name="Jetten M.S.M."/>
            <person name="Mascher T."/>
            <person name="Medema M.H."/>
            <person name="Devos D.P."/>
            <person name="Kaster A.-K."/>
            <person name="Ovreas L."/>
            <person name="Rohde M."/>
            <person name="Galperin M.Y."/>
            <person name="Jogler C."/>
        </authorList>
    </citation>
    <scope>NUCLEOTIDE SEQUENCE [LARGE SCALE GENOMIC DNA]</scope>
    <source>
        <strain evidence="1 2">Poly30</strain>
    </source>
</reference>
<proteinExistence type="predicted"/>
<organism evidence="1 2">
    <name type="scientific">Saltatorellus ferox</name>
    <dbReference type="NCBI Taxonomy" id="2528018"/>
    <lineage>
        <taxon>Bacteria</taxon>
        <taxon>Pseudomonadati</taxon>
        <taxon>Planctomycetota</taxon>
        <taxon>Planctomycetia</taxon>
        <taxon>Planctomycetia incertae sedis</taxon>
        <taxon>Saltatorellus</taxon>
    </lineage>
</organism>
<gene>
    <name evidence="1" type="ORF">Poly30_47870</name>
</gene>
<dbReference type="EMBL" id="CP036434">
    <property type="protein sequence ID" value="QDV09230.1"/>
    <property type="molecule type" value="Genomic_DNA"/>
</dbReference>
<name>A0A518EYR5_9BACT</name>
<evidence type="ECO:0000313" key="1">
    <source>
        <dbReference type="EMBL" id="QDV09230.1"/>
    </source>
</evidence>
<evidence type="ECO:0000313" key="2">
    <source>
        <dbReference type="Proteomes" id="UP000320390"/>
    </source>
</evidence>
<accession>A0A518EYR5</accession>